<organism evidence="1">
    <name type="scientific">marine sediment metagenome</name>
    <dbReference type="NCBI Taxonomy" id="412755"/>
    <lineage>
        <taxon>unclassified sequences</taxon>
        <taxon>metagenomes</taxon>
        <taxon>ecological metagenomes</taxon>
    </lineage>
</organism>
<protein>
    <submittedName>
        <fullName evidence="1">Uncharacterized protein</fullName>
    </submittedName>
</protein>
<accession>X0Z1L6</accession>
<proteinExistence type="predicted"/>
<dbReference type="EMBL" id="BART01007752">
    <property type="protein sequence ID" value="GAG62864.1"/>
    <property type="molecule type" value="Genomic_DNA"/>
</dbReference>
<sequence>MKMPRSLGKLEIKNDFTLECDENKKPESVLYCAEKLKKAADEINFLCDMTQEELDATLEFEPETFATVNTMVNEEKKPFCGELDQLFSQKKFLPVNEQAIFEEKKYGVKFYVSRKNRSKFKRSNFKKYEANLRNGYYTGFVTTYLCFQCENILSCHPSAHKRINWISENNCVYCSKTAKIPNTEDIYWCDKVTAQFKERIRVVEKGDLAVKILKDPGKNFKASFEHTWCARMEED</sequence>
<reference evidence="1" key="1">
    <citation type="journal article" date="2014" name="Front. Microbiol.">
        <title>High frequency of phylogenetically diverse reductive dehalogenase-homologous genes in deep subseafloor sedimentary metagenomes.</title>
        <authorList>
            <person name="Kawai M."/>
            <person name="Futagami T."/>
            <person name="Toyoda A."/>
            <person name="Takaki Y."/>
            <person name="Nishi S."/>
            <person name="Hori S."/>
            <person name="Arai W."/>
            <person name="Tsubouchi T."/>
            <person name="Morono Y."/>
            <person name="Uchiyama I."/>
            <person name="Ito T."/>
            <person name="Fujiyama A."/>
            <person name="Inagaki F."/>
            <person name="Takami H."/>
        </authorList>
    </citation>
    <scope>NUCLEOTIDE SEQUENCE</scope>
    <source>
        <strain evidence="1">Expedition CK06-06</strain>
    </source>
</reference>
<gene>
    <name evidence="1" type="ORF">S01H4_17573</name>
</gene>
<dbReference type="AlphaFoldDB" id="X0Z1L6"/>
<comment type="caution">
    <text evidence="1">The sequence shown here is derived from an EMBL/GenBank/DDBJ whole genome shotgun (WGS) entry which is preliminary data.</text>
</comment>
<name>X0Z1L6_9ZZZZ</name>
<evidence type="ECO:0000313" key="1">
    <source>
        <dbReference type="EMBL" id="GAG62864.1"/>
    </source>
</evidence>